<keyword evidence="4" id="KW-1185">Reference proteome</keyword>
<dbReference type="RefSeq" id="XP_021875210.1">
    <property type="nucleotide sequence ID" value="XM_022029315.1"/>
</dbReference>
<feature type="domain" description="START" evidence="2">
    <location>
        <begin position="149"/>
        <end position="328"/>
    </location>
</feature>
<dbReference type="GeneID" id="33571158"/>
<dbReference type="STRING" id="64571.A0A1Y2G534"/>
<feature type="region of interest" description="Disordered" evidence="1">
    <location>
        <begin position="1"/>
        <end position="20"/>
    </location>
</feature>
<gene>
    <name evidence="3" type="ORF">BCR41DRAFT_402467</name>
</gene>
<comment type="caution">
    <text evidence="3">The sequence shown here is derived from an EMBL/GenBank/DDBJ whole genome shotgun (WGS) entry which is preliminary data.</text>
</comment>
<feature type="region of interest" description="Disordered" evidence="1">
    <location>
        <begin position="465"/>
        <end position="602"/>
    </location>
</feature>
<feature type="compositionally biased region" description="Basic and acidic residues" evidence="1">
    <location>
        <begin position="494"/>
        <end position="508"/>
    </location>
</feature>
<dbReference type="PANTHER" id="PTHR19308:SF14">
    <property type="entry name" value="START DOMAIN-CONTAINING PROTEIN"/>
    <property type="match status" value="1"/>
</dbReference>
<dbReference type="EMBL" id="MCFF01000091">
    <property type="protein sequence ID" value="ORY94267.1"/>
    <property type="molecule type" value="Genomic_DNA"/>
</dbReference>
<dbReference type="InterPro" id="IPR023393">
    <property type="entry name" value="START-like_dom_sf"/>
</dbReference>
<accession>A0A1Y2G534</accession>
<reference evidence="3 4" key="1">
    <citation type="submission" date="2016-07" db="EMBL/GenBank/DDBJ databases">
        <title>Pervasive Adenine N6-methylation of Active Genes in Fungi.</title>
        <authorList>
            <consortium name="DOE Joint Genome Institute"/>
            <person name="Mondo S.J."/>
            <person name="Dannebaum R.O."/>
            <person name="Kuo R.C."/>
            <person name="Labutti K."/>
            <person name="Haridas S."/>
            <person name="Kuo A."/>
            <person name="Salamov A."/>
            <person name="Ahrendt S.R."/>
            <person name="Lipzen A."/>
            <person name="Sullivan W."/>
            <person name="Andreopoulos W.B."/>
            <person name="Clum A."/>
            <person name="Lindquist E."/>
            <person name="Daum C."/>
            <person name="Ramamoorthy G.K."/>
            <person name="Gryganskyi A."/>
            <person name="Culley D."/>
            <person name="Magnuson J.K."/>
            <person name="James T.Y."/>
            <person name="O'Malley M.A."/>
            <person name="Stajich J.E."/>
            <person name="Spatafora J.W."/>
            <person name="Visel A."/>
            <person name="Grigoriev I.V."/>
        </authorList>
    </citation>
    <scope>NUCLEOTIDE SEQUENCE [LARGE SCALE GENOMIC DNA]</scope>
    <source>
        <strain evidence="3 4">NRRL 3116</strain>
    </source>
</reference>
<proteinExistence type="predicted"/>
<feature type="compositionally biased region" description="Pro residues" evidence="1">
    <location>
        <begin position="477"/>
        <end position="486"/>
    </location>
</feature>
<dbReference type="Pfam" id="PF01852">
    <property type="entry name" value="START"/>
    <property type="match status" value="1"/>
</dbReference>
<evidence type="ECO:0000313" key="3">
    <source>
        <dbReference type="EMBL" id="ORY94267.1"/>
    </source>
</evidence>
<feature type="region of interest" description="Disordered" evidence="1">
    <location>
        <begin position="413"/>
        <end position="437"/>
    </location>
</feature>
<feature type="non-terminal residue" evidence="3">
    <location>
        <position position="883"/>
    </location>
</feature>
<dbReference type="InParanoid" id="A0A1Y2G534"/>
<dbReference type="Proteomes" id="UP000193648">
    <property type="component" value="Unassembled WGS sequence"/>
</dbReference>
<dbReference type="AlphaFoldDB" id="A0A1Y2G534"/>
<feature type="compositionally biased region" description="Polar residues" evidence="1">
    <location>
        <begin position="550"/>
        <end position="561"/>
    </location>
</feature>
<evidence type="ECO:0000259" key="2">
    <source>
        <dbReference type="PROSITE" id="PS50848"/>
    </source>
</evidence>
<dbReference type="OrthoDB" id="196858at2759"/>
<name>A0A1Y2G534_9FUNG</name>
<dbReference type="GO" id="GO:0008289">
    <property type="term" value="F:lipid binding"/>
    <property type="evidence" value="ECO:0007669"/>
    <property type="project" value="InterPro"/>
</dbReference>
<dbReference type="PROSITE" id="PS50848">
    <property type="entry name" value="START"/>
    <property type="match status" value="2"/>
</dbReference>
<dbReference type="InterPro" id="IPR002913">
    <property type="entry name" value="START_lipid-bd_dom"/>
</dbReference>
<feature type="compositionally biased region" description="Polar residues" evidence="1">
    <location>
        <begin position="423"/>
        <end position="437"/>
    </location>
</feature>
<dbReference type="Gene3D" id="3.30.530.20">
    <property type="match status" value="2"/>
</dbReference>
<evidence type="ECO:0000313" key="4">
    <source>
        <dbReference type="Proteomes" id="UP000193648"/>
    </source>
</evidence>
<dbReference type="CDD" id="cd00177">
    <property type="entry name" value="START"/>
    <property type="match status" value="2"/>
</dbReference>
<dbReference type="GO" id="GO:0005737">
    <property type="term" value="C:cytoplasm"/>
    <property type="evidence" value="ECO:0007669"/>
    <property type="project" value="UniProtKB-ARBA"/>
</dbReference>
<protein>
    <recommendedName>
        <fullName evidence="2">START domain-containing protein</fullName>
    </recommendedName>
</protein>
<dbReference type="InterPro" id="IPR051213">
    <property type="entry name" value="START_lipid_transfer"/>
</dbReference>
<sequence>MFSLKKKKTKGIQGGAFPVSEPLPTEELVEPPFEYLEQHHKKTLHSQAHIQMPSTNVTPISVSIPSKGNTNLGKSSANLAKSATNIHLNDLSPPMHQFDCAQSGDESDNYHNQMEHLRSQFYTPDPQKRTKEYHLEQSTQAIELLKMAAKPDGWKKVDKHKSGCVVYQSTSAATIPGHGEHKYPAFKGEHVIRGFKAQDIFSIVSVRKLWDDWYDELSCIDTYNDTTTLMYMVMKGTLSAKTRDIAMVERIEFAKDGTIYAASCSVESSKIPAVTGKVRAIIFLAGWVIQPLPSNPPITKITYVIQTDLLSRLPKFIAKRSLIKRAMAITTVETYLRKNGPPTLTVAAAVKTANRHRSLSEPVKVDRLLLPPDSDDEEQNDSFLEPIKARRELRFMDESGDSTIEEPVVKRRVKQNGPGAARSPTTRNSLMVPNSTFGQEYTGSNSFMSDSDLFRDSSAFGKSGIIEGTHKKKEEPPALPTTPRPQPMHSKKLGSREKLPERLQEKSRPPLNLAKTTASETTDSRRATASKRISIPVVAPKSEARMKAYSGNNHSNSTNQLAVPESGSIGLITPNTPPLTPPASVDGKDGSSDSDTAQPSPEVKVVLRAPKNTPHPVDTSRPNSLAMASLAMKSPSAMMEATTRRHSTLLSRPSAFVPRHSNAMPIRGNPNVSLQSLCRPSGASGSMPTALKRHSTAPSLDSNRSFVTYTPVMVLPHRHSETARKALAMFKVLASSPEDRWRAISSENGFKSYSRIISGAGLPMLRGEGTITGGWTVEQINAVIESAGCRQVWDERFENMSIAETFNHNEYLFHITLRGIGSLTGRDLAGVTIIDRDPQTCALYNVSTSVLDPTIPEDPGRIRAMLELSGWSLRPTFDGQGNT</sequence>
<feature type="compositionally biased region" description="Basic residues" evidence="1">
    <location>
        <begin position="1"/>
        <end position="10"/>
    </location>
</feature>
<evidence type="ECO:0000256" key="1">
    <source>
        <dbReference type="SAM" id="MobiDB-lite"/>
    </source>
</evidence>
<feature type="domain" description="START" evidence="2">
    <location>
        <begin position="721"/>
        <end position="883"/>
    </location>
</feature>
<dbReference type="PANTHER" id="PTHR19308">
    <property type="entry name" value="PHOSPHATIDYLCHOLINE TRANSFER PROTEIN"/>
    <property type="match status" value="1"/>
</dbReference>
<dbReference type="SUPFAM" id="SSF55961">
    <property type="entry name" value="Bet v1-like"/>
    <property type="match status" value="2"/>
</dbReference>
<organism evidence="3 4">
    <name type="scientific">Lobosporangium transversale</name>
    <dbReference type="NCBI Taxonomy" id="64571"/>
    <lineage>
        <taxon>Eukaryota</taxon>
        <taxon>Fungi</taxon>
        <taxon>Fungi incertae sedis</taxon>
        <taxon>Mucoromycota</taxon>
        <taxon>Mortierellomycotina</taxon>
        <taxon>Mortierellomycetes</taxon>
        <taxon>Mortierellales</taxon>
        <taxon>Mortierellaceae</taxon>
        <taxon>Lobosporangium</taxon>
    </lineage>
</organism>